<reference evidence="2 3" key="1">
    <citation type="submission" date="2020-07" db="EMBL/GenBank/DDBJ databases">
        <title>Thermogemmata thermophila gen. nov., sp. nov., a novel moderate thermophilic planctomycete from a Kamchatka hot spring.</title>
        <authorList>
            <person name="Elcheninov A.G."/>
            <person name="Podosokorskaya O.A."/>
            <person name="Kovaleva O.L."/>
            <person name="Novikov A."/>
            <person name="Bonch-Osmolovskaya E.A."/>
            <person name="Toshchakov S.V."/>
            <person name="Kublanov I.V."/>
        </authorList>
    </citation>
    <scope>NUCLEOTIDE SEQUENCE [LARGE SCALE GENOMIC DNA]</scope>
    <source>
        <strain evidence="2 3">2918</strain>
    </source>
</reference>
<sequence>MSAPAPVMQPCPGCGMPRLADAIGRSPCPVCADMAPSAPEAPAPREAPAADPYAHLPADASVLYAAASPPPDKAARTPWRLLGLAFAAGALLGGLTVAAFRPASSPEPPADAFVSPIVALAERSPPASPVVSDPPAGKTADSAEKTPSAPPASPEAPVGKPGEEPGGQAAAKPPAPGQPEKPDPPGADKPGADRPGADRPVANQPEPEKPRPLPPPPLQRERIVVRLEQPEATYTVPEEWLQPGRSIVLRGQVRELRIPHLPPHTELDARELTAGSIYVGGERLEMVQMHLHAPEGVVAFRTVVGQGAKLHVDAPGGMVRFALANPWQQLPVLIHRGAQVHIRARQLRVDGAIRDPQTQLRIDCTGSARLWIEAVQQGAQVLYRSATENKKARIDARAATVDPSATFRRSED</sequence>
<evidence type="ECO:0000313" key="3">
    <source>
        <dbReference type="Proteomes" id="UP000542342"/>
    </source>
</evidence>
<protein>
    <submittedName>
        <fullName evidence="2">Uncharacterized protein</fullName>
    </submittedName>
</protein>
<feature type="region of interest" description="Disordered" evidence="1">
    <location>
        <begin position="124"/>
        <end position="218"/>
    </location>
</feature>
<evidence type="ECO:0000313" key="2">
    <source>
        <dbReference type="EMBL" id="MBA2226977.1"/>
    </source>
</evidence>
<comment type="caution">
    <text evidence="2">The sequence shown here is derived from an EMBL/GenBank/DDBJ whole genome shotgun (WGS) entry which is preliminary data.</text>
</comment>
<proteinExistence type="predicted"/>
<evidence type="ECO:0000256" key="1">
    <source>
        <dbReference type="SAM" id="MobiDB-lite"/>
    </source>
</evidence>
<organism evidence="2 3">
    <name type="scientific">Thermogemmata fonticola</name>
    <dbReference type="NCBI Taxonomy" id="2755323"/>
    <lineage>
        <taxon>Bacteria</taxon>
        <taxon>Pseudomonadati</taxon>
        <taxon>Planctomycetota</taxon>
        <taxon>Planctomycetia</taxon>
        <taxon>Gemmatales</taxon>
        <taxon>Gemmataceae</taxon>
        <taxon>Thermogemmata</taxon>
    </lineage>
</organism>
<dbReference type="AlphaFoldDB" id="A0A7V8VFQ5"/>
<feature type="compositionally biased region" description="Pro residues" evidence="1">
    <location>
        <begin position="173"/>
        <end position="187"/>
    </location>
</feature>
<dbReference type="Proteomes" id="UP000542342">
    <property type="component" value="Unassembled WGS sequence"/>
</dbReference>
<accession>A0A7V8VFQ5</accession>
<dbReference type="EMBL" id="JACEFB010000009">
    <property type="protein sequence ID" value="MBA2226977.1"/>
    <property type="molecule type" value="Genomic_DNA"/>
</dbReference>
<gene>
    <name evidence="2" type="ORF">H0921_12470</name>
</gene>
<keyword evidence="3" id="KW-1185">Reference proteome</keyword>
<feature type="compositionally biased region" description="Low complexity" evidence="1">
    <location>
        <begin position="155"/>
        <end position="172"/>
    </location>
</feature>
<name>A0A7V8VFQ5_9BACT</name>
<dbReference type="RefSeq" id="WP_194538574.1">
    <property type="nucleotide sequence ID" value="NZ_JACEFB010000009.1"/>
</dbReference>